<comment type="caution">
    <text evidence="2">The sequence shown here is derived from an EMBL/GenBank/DDBJ whole genome shotgun (WGS) entry which is preliminary data.</text>
</comment>
<organism evidence="2 3">
    <name type="scientific">Coccomyxa viridis</name>
    <dbReference type="NCBI Taxonomy" id="1274662"/>
    <lineage>
        <taxon>Eukaryota</taxon>
        <taxon>Viridiplantae</taxon>
        <taxon>Chlorophyta</taxon>
        <taxon>core chlorophytes</taxon>
        <taxon>Trebouxiophyceae</taxon>
        <taxon>Trebouxiophyceae incertae sedis</taxon>
        <taxon>Coccomyxaceae</taxon>
        <taxon>Coccomyxa</taxon>
    </lineage>
</organism>
<evidence type="ECO:0008006" key="4">
    <source>
        <dbReference type="Google" id="ProtNLM"/>
    </source>
</evidence>
<dbReference type="PANTHER" id="PTHR20883:SF49">
    <property type="entry name" value="PHYTANOYL-COA DIOXYGENASE"/>
    <property type="match status" value="1"/>
</dbReference>
<gene>
    <name evidence="2" type="ORF">CVIRNUC_005984</name>
</gene>
<dbReference type="InterPro" id="IPR008775">
    <property type="entry name" value="Phytyl_CoA_dOase-like"/>
</dbReference>
<evidence type="ECO:0000313" key="2">
    <source>
        <dbReference type="EMBL" id="CAK0782789.1"/>
    </source>
</evidence>
<name>A0AAV1I5X9_9CHLO</name>
<comment type="cofactor">
    <cofactor evidence="1">
        <name>Fe cation</name>
        <dbReference type="ChEBI" id="CHEBI:24875"/>
    </cofactor>
</comment>
<dbReference type="EMBL" id="CAUYUE010000007">
    <property type="protein sequence ID" value="CAK0782789.1"/>
    <property type="molecule type" value="Genomic_DNA"/>
</dbReference>
<dbReference type="SUPFAM" id="SSF51197">
    <property type="entry name" value="Clavaminate synthase-like"/>
    <property type="match status" value="1"/>
</dbReference>
<accession>A0AAV1I5X9</accession>
<dbReference type="Pfam" id="PF05721">
    <property type="entry name" value="PhyH"/>
    <property type="match status" value="1"/>
</dbReference>
<sequence length="236" mass="26253">MRVLLPAHQQIVLQSSQQGVQHLKAHSSELGFLQHFNLHRYDSNIRELVLHSSLASIAAQLLGTRKLRLYQDCVFLKEPGFSQTNWHSDCPLSPLDTSSFVTAWIPMRALQGSADSGLEFAQGSHRDIAAHFHHSARSSDLSTRGYKIASVGRMELGDVSWHHGWLLHHAPAQPPGSPTRMALAVSYFRDGARVVQQQCEDDEEDRESFRAWLGSGRGKLAPGDYACHALLPLVDC</sequence>
<dbReference type="PANTHER" id="PTHR20883">
    <property type="entry name" value="PHYTANOYL-COA DIOXYGENASE DOMAIN CONTAINING 1"/>
    <property type="match status" value="1"/>
</dbReference>
<dbReference type="Gene3D" id="2.60.120.620">
    <property type="entry name" value="q2cbj1_9rhob like domain"/>
    <property type="match status" value="1"/>
</dbReference>
<proteinExistence type="predicted"/>
<reference evidence="2 3" key="1">
    <citation type="submission" date="2023-10" db="EMBL/GenBank/DDBJ databases">
        <authorList>
            <person name="Maclean D."/>
            <person name="Macfadyen A."/>
        </authorList>
    </citation>
    <scope>NUCLEOTIDE SEQUENCE [LARGE SCALE GENOMIC DNA]</scope>
</reference>
<keyword evidence="3" id="KW-1185">Reference proteome</keyword>
<evidence type="ECO:0000313" key="3">
    <source>
        <dbReference type="Proteomes" id="UP001314263"/>
    </source>
</evidence>
<dbReference type="Proteomes" id="UP001314263">
    <property type="component" value="Unassembled WGS sequence"/>
</dbReference>
<evidence type="ECO:0000256" key="1">
    <source>
        <dbReference type="ARBA" id="ARBA00001962"/>
    </source>
</evidence>
<dbReference type="AlphaFoldDB" id="A0AAV1I5X9"/>
<protein>
    <recommendedName>
        <fullName evidence="4">Phytanoyl-CoA dioxygenase</fullName>
    </recommendedName>
</protein>